<dbReference type="HAMAP" id="MF_00115">
    <property type="entry name" value="MscL"/>
    <property type="match status" value="1"/>
</dbReference>
<sequence length="131" mass="14379">MGFVTEFKEFALKGNMIDLAVGVIIGTAFNGLVQSLVDNIITPAILAPVLRAASLENLVELKIEGTAITYGVFLSQFISFLLVAFVLFLFVRTINKMKRRNVVEEAAAPVVPSKEQQLLAEIRDLLKAKNN</sequence>
<dbReference type="PROSITE" id="PS01327">
    <property type="entry name" value="MSCL"/>
    <property type="match status" value="1"/>
</dbReference>
<comment type="similarity">
    <text evidence="2 10">Belongs to the MscL family.</text>
</comment>
<comment type="caution">
    <text evidence="10">Lacks conserved residue(s) required for the propagation of feature annotation.</text>
</comment>
<dbReference type="PRINTS" id="PR01264">
    <property type="entry name" value="MECHCHANNEL"/>
</dbReference>
<dbReference type="Gene3D" id="1.10.1200.120">
    <property type="entry name" value="Large-conductance mechanosensitive channel, MscL, domain 1"/>
    <property type="match status" value="1"/>
</dbReference>
<evidence type="ECO:0000256" key="5">
    <source>
        <dbReference type="ARBA" id="ARBA00022692"/>
    </source>
</evidence>
<feature type="transmembrane region" description="Helical" evidence="10">
    <location>
        <begin position="67"/>
        <end position="91"/>
    </location>
</feature>
<name>A0ABU7H2H2_9SPHI</name>
<evidence type="ECO:0000256" key="10">
    <source>
        <dbReference type="HAMAP-Rule" id="MF_00115"/>
    </source>
</evidence>
<dbReference type="InterPro" id="IPR037673">
    <property type="entry name" value="MSC/AndL"/>
</dbReference>
<evidence type="ECO:0000256" key="3">
    <source>
        <dbReference type="ARBA" id="ARBA00022448"/>
    </source>
</evidence>
<dbReference type="Proteomes" id="UP001337681">
    <property type="component" value="Unassembled WGS sequence"/>
</dbReference>
<accession>A0ABU7H2H2</accession>
<dbReference type="Pfam" id="PF01741">
    <property type="entry name" value="MscL"/>
    <property type="match status" value="1"/>
</dbReference>
<keyword evidence="5 10" id="KW-0812">Transmembrane</keyword>
<evidence type="ECO:0000256" key="7">
    <source>
        <dbReference type="ARBA" id="ARBA00023065"/>
    </source>
</evidence>
<comment type="caution">
    <text evidence="11">The sequence shown here is derived from an EMBL/GenBank/DDBJ whole genome shotgun (WGS) entry which is preliminary data.</text>
</comment>
<evidence type="ECO:0000313" key="11">
    <source>
        <dbReference type="EMBL" id="MEE1885456.1"/>
    </source>
</evidence>
<comment type="subunit">
    <text evidence="10">Homopentamer.</text>
</comment>
<dbReference type="PANTHER" id="PTHR30266:SF2">
    <property type="entry name" value="LARGE-CONDUCTANCE MECHANOSENSITIVE CHANNEL"/>
    <property type="match status" value="1"/>
</dbReference>
<keyword evidence="8 10" id="KW-0472">Membrane</keyword>
<keyword evidence="3 10" id="KW-0813">Transport</keyword>
<dbReference type="SUPFAM" id="SSF81330">
    <property type="entry name" value="Gated mechanosensitive channel"/>
    <property type="match status" value="1"/>
</dbReference>
<evidence type="ECO:0000256" key="6">
    <source>
        <dbReference type="ARBA" id="ARBA00022989"/>
    </source>
</evidence>
<evidence type="ECO:0000313" key="12">
    <source>
        <dbReference type="Proteomes" id="UP001337681"/>
    </source>
</evidence>
<keyword evidence="4 10" id="KW-1003">Cell membrane</keyword>
<evidence type="ECO:0000256" key="4">
    <source>
        <dbReference type="ARBA" id="ARBA00022475"/>
    </source>
</evidence>
<dbReference type="PANTHER" id="PTHR30266">
    <property type="entry name" value="MECHANOSENSITIVE CHANNEL MSCL"/>
    <property type="match status" value="1"/>
</dbReference>
<dbReference type="RefSeq" id="WP_330146354.1">
    <property type="nucleotide sequence ID" value="NZ_JAZDQU010000002.1"/>
</dbReference>
<evidence type="ECO:0000256" key="8">
    <source>
        <dbReference type="ARBA" id="ARBA00023136"/>
    </source>
</evidence>
<dbReference type="EMBL" id="JAZDQU010000002">
    <property type="protein sequence ID" value="MEE1885456.1"/>
    <property type="molecule type" value="Genomic_DNA"/>
</dbReference>
<keyword evidence="6 10" id="KW-1133">Transmembrane helix</keyword>
<keyword evidence="9 10" id="KW-0407">Ion channel</keyword>
<protein>
    <recommendedName>
        <fullName evidence="10">Large-conductance mechanosensitive channel</fullName>
    </recommendedName>
</protein>
<dbReference type="InterPro" id="IPR001185">
    <property type="entry name" value="MS_channel"/>
</dbReference>
<keyword evidence="7 10" id="KW-0406">Ion transport</keyword>
<dbReference type="InterPro" id="IPR036019">
    <property type="entry name" value="MscL_channel"/>
</dbReference>
<proteinExistence type="inferred from homology"/>
<keyword evidence="12" id="KW-1185">Reference proteome</keyword>
<comment type="function">
    <text evidence="10">Channel that opens in response to stretch forces in the membrane lipid bilayer. May participate in the regulation of osmotic pressure changes within the cell.</text>
</comment>
<dbReference type="InterPro" id="IPR019823">
    <property type="entry name" value="Mechanosensitive_channel_CS"/>
</dbReference>
<evidence type="ECO:0000256" key="2">
    <source>
        <dbReference type="ARBA" id="ARBA00007254"/>
    </source>
</evidence>
<evidence type="ECO:0000256" key="1">
    <source>
        <dbReference type="ARBA" id="ARBA00004651"/>
    </source>
</evidence>
<dbReference type="NCBIfam" id="TIGR00220">
    <property type="entry name" value="mscL"/>
    <property type="match status" value="1"/>
</dbReference>
<reference evidence="11 12" key="1">
    <citation type="submission" date="2024-01" db="EMBL/GenBank/DDBJ databases">
        <title>Pedobacter sp. nov., isolated from oil-contaminated soil.</title>
        <authorList>
            <person name="Le N.T.T."/>
        </authorList>
    </citation>
    <scope>NUCLEOTIDE SEQUENCE [LARGE SCALE GENOMIC DNA]</scope>
    <source>
        <strain evidence="11 12">VNH31</strain>
    </source>
</reference>
<organism evidence="11 12">
    <name type="scientific">Pedobacter flavus</name>
    <dbReference type="NCBI Taxonomy" id="3113906"/>
    <lineage>
        <taxon>Bacteria</taxon>
        <taxon>Pseudomonadati</taxon>
        <taxon>Bacteroidota</taxon>
        <taxon>Sphingobacteriia</taxon>
        <taxon>Sphingobacteriales</taxon>
        <taxon>Sphingobacteriaceae</taxon>
        <taxon>Pedobacter</taxon>
    </lineage>
</organism>
<evidence type="ECO:0000256" key="9">
    <source>
        <dbReference type="ARBA" id="ARBA00023303"/>
    </source>
</evidence>
<gene>
    <name evidence="10 11" type="primary">mscL</name>
    <name evidence="11" type="ORF">VRU49_08520</name>
</gene>
<comment type="subcellular location">
    <subcellularLocation>
        <location evidence="1 10">Cell membrane</location>
        <topology evidence="1 10">Multi-pass membrane protein</topology>
    </subcellularLocation>
</comment>